<dbReference type="Pfam" id="PF01535">
    <property type="entry name" value="PPR"/>
    <property type="match status" value="5"/>
</dbReference>
<organism evidence="3 4">
    <name type="scientific">Platanthera zijinensis</name>
    <dbReference type="NCBI Taxonomy" id="2320716"/>
    <lineage>
        <taxon>Eukaryota</taxon>
        <taxon>Viridiplantae</taxon>
        <taxon>Streptophyta</taxon>
        <taxon>Embryophyta</taxon>
        <taxon>Tracheophyta</taxon>
        <taxon>Spermatophyta</taxon>
        <taxon>Magnoliopsida</taxon>
        <taxon>Liliopsida</taxon>
        <taxon>Asparagales</taxon>
        <taxon>Orchidaceae</taxon>
        <taxon>Orchidoideae</taxon>
        <taxon>Orchideae</taxon>
        <taxon>Orchidinae</taxon>
        <taxon>Platanthera</taxon>
    </lineage>
</organism>
<dbReference type="FunFam" id="1.25.40.10:FF:000277">
    <property type="entry name" value="Pentatricopeptide repeat-containing protein, mitochondrial"/>
    <property type="match status" value="1"/>
</dbReference>
<evidence type="ECO:0000313" key="4">
    <source>
        <dbReference type="Proteomes" id="UP001418222"/>
    </source>
</evidence>
<feature type="repeat" description="PPR" evidence="2">
    <location>
        <begin position="440"/>
        <end position="474"/>
    </location>
</feature>
<accession>A0AAP0BM41</accession>
<keyword evidence="4" id="KW-1185">Reference proteome</keyword>
<evidence type="ECO:0000256" key="1">
    <source>
        <dbReference type="ARBA" id="ARBA00022737"/>
    </source>
</evidence>
<dbReference type="GO" id="GO:0016556">
    <property type="term" value="P:mRNA modification"/>
    <property type="evidence" value="ECO:0007669"/>
    <property type="project" value="UniProtKB-ARBA"/>
</dbReference>
<feature type="repeat" description="PPR" evidence="2">
    <location>
        <begin position="303"/>
        <end position="337"/>
    </location>
</feature>
<dbReference type="FunFam" id="1.25.40.10:FF:000348">
    <property type="entry name" value="Pentatricopeptide repeat-containing protein chloroplastic"/>
    <property type="match status" value="1"/>
</dbReference>
<dbReference type="Gene3D" id="1.25.40.10">
    <property type="entry name" value="Tetratricopeptide repeat domain"/>
    <property type="match status" value="2"/>
</dbReference>
<dbReference type="GO" id="GO:0003723">
    <property type="term" value="F:RNA binding"/>
    <property type="evidence" value="ECO:0007669"/>
    <property type="project" value="InterPro"/>
</dbReference>
<gene>
    <name evidence="3" type="primary">PCMP-E28</name>
    <name evidence="3" type="ORF">KSP39_PZI008693</name>
</gene>
<evidence type="ECO:0000256" key="2">
    <source>
        <dbReference type="PROSITE-ProRule" id="PRU00708"/>
    </source>
</evidence>
<comment type="caution">
    <text evidence="3">The sequence shown here is derived from an EMBL/GenBank/DDBJ whole genome shotgun (WGS) entry which is preliminary data.</text>
</comment>
<feature type="repeat" description="PPR" evidence="2">
    <location>
        <begin position="202"/>
        <end position="236"/>
    </location>
</feature>
<dbReference type="NCBIfam" id="TIGR00756">
    <property type="entry name" value="PPR"/>
    <property type="match status" value="2"/>
</dbReference>
<dbReference type="PANTHER" id="PTHR47926">
    <property type="entry name" value="PENTATRICOPEPTIDE REPEAT-CONTAINING PROTEIN"/>
    <property type="match status" value="1"/>
</dbReference>
<dbReference type="Pfam" id="PF13041">
    <property type="entry name" value="PPR_2"/>
    <property type="match status" value="2"/>
</dbReference>
<dbReference type="PANTHER" id="PTHR47926:SF497">
    <property type="entry name" value="TETRATRICOPEPTIDE-LIKE HELICAL DOMAIN SUPERFAMILY"/>
    <property type="match status" value="1"/>
</dbReference>
<dbReference type="InterPro" id="IPR046960">
    <property type="entry name" value="PPR_At4g14850-like_plant"/>
</dbReference>
<dbReference type="Proteomes" id="UP001418222">
    <property type="component" value="Unassembled WGS sequence"/>
</dbReference>
<dbReference type="InterPro" id="IPR046848">
    <property type="entry name" value="E_motif"/>
</dbReference>
<keyword evidence="1" id="KW-0677">Repeat</keyword>
<proteinExistence type="predicted"/>
<name>A0AAP0BM41_9ASPA</name>
<dbReference type="GO" id="GO:0005737">
    <property type="term" value="C:cytoplasm"/>
    <property type="evidence" value="ECO:0007669"/>
    <property type="project" value="UniProtKB-ARBA"/>
</dbReference>
<dbReference type="EMBL" id="JBBWWQ010000006">
    <property type="protein sequence ID" value="KAK8944250.1"/>
    <property type="molecule type" value="Genomic_DNA"/>
</dbReference>
<dbReference type="PROSITE" id="PS51375">
    <property type="entry name" value="PPR"/>
    <property type="match status" value="4"/>
</dbReference>
<dbReference type="Pfam" id="PF20431">
    <property type="entry name" value="E_motif"/>
    <property type="match status" value="1"/>
</dbReference>
<reference evidence="3 4" key="1">
    <citation type="journal article" date="2022" name="Nat. Plants">
        <title>Genomes of leafy and leafless Platanthera orchids illuminate the evolution of mycoheterotrophy.</title>
        <authorList>
            <person name="Li M.H."/>
            <person name="Liu K.W."/>
            <person name="Li Z."/>
            <person name="Lu H.C."/>
            <person name="Ye Q.L."/>
            <person name="Zhang D."/>
            <person name="Wang J.Y."/>
            <person name="Li Y.F."/>
            <person name="Zhong Z.M."/>
            <person name="Liu X."/>
            <person name="Yu X."/>
            <person name="Liu D.K."/>
            <person name="Tu X.D."/>
            <person name="Liu B."/>
            <person name="Hao Y."/>
            <person name="Liao X.Y."/>
            <person name="Jiang Y.T."/>
            <person name="Sun W.H."/>
            <person name="Chen J."/>
            <person name="Chen Y.Q."/>
            <person name="Ai Y."/>
            <person name="Zhai J.W."/>
            <person name="Wu S.S."/>
            <person name="Zhou Z."/>
            <person name="Hsiao Y.Y."/>
            <person name="Wu W.L."/>
            <person name="Chen Y.Y."/>
            <person name="Lin Y.F."/>
            <person name="Hsu J.L."/>
            <person name="Li C.Y."/>
            <person name="Wang Z.W."/>
            <person name="Zhao X."/>
            <person name="Zhong W.Y."/>
            <person name="Ma X.K."/>
            <person name="Ma L."/>
            <person name="Huang J."/>
            <person name="Chen G.Z."/>
            <person name="Huang M.Z."/>
            <person name="Huang L."/>
            <person name="Peng D.H."/>
            <person name="Luo Y.B."/>
            <person name="Zou S.Q."/>
            <person name="Chen S.P."/>
            <person name="Lan S."/>
            <person name="Tsai W.C."/>
            <person name="Van de Peer Y."/>
            <person name="Liu Z.J."/>
        </authorList>
    </citation>
    <scope>NUCLEOTIDE SEQUENCE [LARGE SCALE GENOMIC DNA]</scope>
    <source>
        <strain evidence="3">Lor287</strain>
    </source>
</reference>
<evidence type="ECO:0000313" key="3">
    <source>
        <dbReference type="EMBL" id="KAK8944250.1"/>
    </source>
</evidence>
<dbReference type="InterPro" id="IPR011990">
    <property type="entry name" value="TPR-like_helical_dom_sf"/>
</dbReference>
<feature type="repeat" description="PPR" evidence="2">
    <location>
        <begin position="171"/>
        <end position="201"/>
    </location>
</feature>
<dbReference type="AlphaFoldDB" id="A0AAP0BM41"/>
<sequence>MSRWNFHVFIKQCGNRRHAQQLHAQALLRGRLHPRHQPLACQILNAYARLGDTADARKVFDQIPDPDIVSLTSLISLHLQSSQPHRAISVFSAILSSSSSGLQPDGFAVVGALSASARLHDPELGRAIHALIFRRGLGYETVVGNALVDMYSKHGKIRSAEAVFAGMAVRDSVSWSSMLNGRAKCTGLDSACQLFDEMPSRDAVSWTVMITCHVQEKRPIQALKLFREMISAGRQPTLITIVGVLSACADIGALDFGSAIHGYVSKMDARFDVTLHNALIDMYSKSGSLQTAEEIFNGLRIKDVYTWTSMISGFAVHGRTDRAIQAFSDMRSTGVSPNKITFLAVLLACSHGGLIDEGRKLFDEMRRVYNYMPQVEHLGCMVDLLGRAGRLKEAELLVRDMGMDADCVIWRSLLSASLTHGDAELAELAGKKITEQEPGDDGVYVLLWNMYASSGRWKEAREVRKKMREMKLLKRPGCSSIEVEGIVHEFRVDDRMSLCQTEIYSVMEEMCRHMRTYSTVYHAKKKKSLDTT</sequence>
<dbReference type="InterPro" id="IPR002885">
    <property type="entry name" value="PPR_rpt"/>
</dbReference>
<dbReference type="SUPFAM" id="SSF48452">
    <property type="entry name" value="TPR-like"/>
    <property type="match status" value="1"/>
</dbReference>
<protein>
    <submittedName>
        <fullName evidence="3">Pentatricopeptide repeat-containing protein</fullName>
    </submittedName>
</protein>